<proteinExistence type="inferred from homology"/>
<feature type="active site" description="Proton acceptor" evidence="6">
    <location>
        <position position="54"/>
    </location>
</feature>
<feature type="binding site" evidence="6">
    <location>
        <begin position="162"/>
        <end position="167"/>
    </location>
    <ligand>
        <name>NAD(+)</name>
        <dbReference type="ChEBI" id="CHEBI:57540"/>
    </ligand>
</feature>
<accession>A0A9D1N8Z5</accession>
<dbReference type="Proteomes" id="UP000886857">
    <property type="component" value="Unassembled WGS sequence"/>
</dbReference>
<keyword evidence="6" id="KW-0547">Nucleotide-binding</keyword>
<dbReference type="PANTHER" id="PTHR20275:SF0">
    <property type="entry name" value="NAD KINASE"/>
    <property type="match status" value="1"/>
</dbReference>
<reference evidence="7" key="2">
    <citation type="journal article" date="2021" name="PeerJ">
        <title>Extensive microbial diversity within the chicken gut microbiome revealed by metagenomics and culture.</title>
        <authorList>
            <person name="Gilroy R."/>
            <person name="Ravi A."/>
            <person name="Getino M."/>
            <person name="Pursley I."/>
            <person name="Horton D.L."/>
            <person name="Alikhan N.F."/>
            <person name="Baker D."/>
            <person name="Gharbi K."/>
            <person name="Hall N."/>
            <person name="Watson M."/>
            <person name="Adriaenssens E.M."/>
            <person name="Foster-Nyarko E."/>
            <person name="Jarju S."/>
            <person name="Secka A."/>
            <person name="Antonio M."/>
            <person name="Oren A."/>
            <person name="Chaudhuri R.R."/>
            <person name="La Ragione R."/>
            <person name="Hildebrand F."/>
            <person name="Pallen M.J."/>
        </authorList>
    </citation>
    <scope>NUCLEOTIDE SEQUENCE</scope>
    <source>
        <strain evidence="7">10406</strain>
    </source>
</reference>
<dbReference type="Gene3D" id="2.60.200.30">
    <property type="entry name" value="Probable inorganic polyphosphate/atp-NAD kinase, domain 2"/>
    <property type="match status" value="1"/>
</dbReference>
<feature type="binding site" evidence="6">
    <location>
        <begin position="122"/>
        <end position="123"/>
    </location>
    <ligand>
        <name>NAD(+)</name>
        <dbReference type="ChEBI" id="CHEBI:57540"/>
    </ligand>
</feature>
<sequence>MDIAAYTKSTLTDHPARLRILDALRASGEFSISEIQGSMPIPQGTERLLVFGGDGTMLDAAVRAARSGAAVLGVNLGNLGFLTQFETDASPEDIAAALIGGETESRMLLECRSAAGNFLALNDVVLRSDGTRPLTVSLFVDGQFADCYRSDGVIVATPTGSTAYSLSAGGPVLAPEVDAVIVNPVCPHTLHSRPIVAGGSSEIVLRLSSEESARLVVDGRDEGVLRASSVIAVRRSQTEARFVKVGENRFYERLLSKMNRWGTTA</sequence>
<dbReference type="GO" id="GO:0051287">
    <property type="term" value="F:NAD binding"/>
    <property type="evidence" value="ECO:0007669"/>
    <property type="project" value="UniProtKB-ARBA"/>
</dbReference>
<dbReference type="GO" id="GO:0046872">
    <property type="term" value="F:metal ion binding"/>
    <property type="evidence" value="ECO:0007669"/>
    <property type="project" value="UniProtKB-UniRule"/>
</dbReference>
<feature type="binding site" evidence="6">
    <location>
        <position position="151"/>
    </location>
    <ligand>
        <name>NAD(+)</name>
        <dbReference type="ChEBI" id="CHEBI:57540"/>
    </ligand>
</feature>
<feature type="binding site" evidence="6">
    <location>
        <position position="149"/>
    </location>
    <ligand>
        <name>NAD(+)</name>
        <dbReference type="ChEBI" id="CHEBI:57540"/>
    </ligand>
</feature>
<keyword evidence="6" id="KW-0963">Cytoplasm</keyword>
<protein>
    <recommendedName>
        <fullName evidence="6">NAD kinase</fullName>
        <ecNumber evidence="6">2.7.1.23</ecNumber>
    </recommendedName>
    <alternativeName>
        <fullName evidence="6">ATP-dependent NAD kinase</fullName>
    </alternativeName>
</protein>
<dbReference type="GO" id="GO:0005737">
    <property type="term" value="C:cytoplasm"/>
    <property type="evidence" value="ECO:0007669"/>
    <property type="project" value="UniProtKB-SubCell"/>
</dbReference>
<comment type="similarity">
    <text evidence="6">Belongs to the NAD kinase family.</text>
</comment>
<comment type="catalytic activity">
    <reaction evidence="5 6">
        <text>NAD(+) + ATP = ADP + NADP(+) + H(+)</text>
        <dbReference type="Rhea" id="RHEA:18629"/>
        <dbReference type="ChEBI" id="CHEBI:15378"/>
        <dbReference type="ChEBI" id="CHEBI:30616"/>
        <dbReference type="ChEBI" id="CHEBI:57540"/>
        <dbReference type="ChEBI" id="CHEBI:58349"/>
        <dbReference type="ChEBI" id="CHEBI:456216"/>
        <dbReference type="EC" id="2.7.1.23"/>
    </reaction>
</comment>
<evidence type="ECO:0000313" key="7">
    <source>
        <dbReference type="EMBL" id="HIU98474.1"/>
    </source>
</evidence>
<gene>
    <name evidence="6" type="primary">nadK</name>
    <name evidence="7" type="ORF">IAC73_01350</name>
</gene>
<evidence type="ECO:0000256" key="5">
    <source>
        <dbReference type="ARBA" id="ARBA00047925"/>
    </source>
</evidence>
<dbReference type="EMBL" id="DVOE01000016">
    <property type="protein sequence ID" value="HIU98474.1"/>
    <property type="molecule type" value="Genomic_DNA"/>
</dbReference>
<dbReference type="GO" id="GO:0005524">
    <property type="term" value="F:ATP binding"/>
    <property type="evidence" value="ECO:0007669"/>
    <property type="project" value="UniProtKB-KW"/>
</dbReference>
<feature type="binding site" evidence="6">
    <location>
        <begin position="54"/>
        <end position="55"/>
    </location>
    <ligand>
        <name>NAD(+)</name>
        <dbReference type="ChEBI" id="CHEBI:57540"/>
    </ligand>
</feature>
<keyword evidence="1 6" id="KW-0808">Transferase</keyword>
<evidence type="ECO:0000256" key="1">
    <source>
        <dbReference type="ARBA" id="ARBA00022679"/>
    </source>
</evidence>
<name>A0A9D1N8Z5_9FIRM</name>
<keyword evidence="3 6" id="KW-0521">NADP</keyword>
<comment type="function">
    <text evidence="6">Involved in the regulation of the intracellular balance of NAD and NADP, and is a key enzyme in the biosynthesis of NADP. Catalyzes specifically the phosphorylation on 2'-hydroxyl of the adenosine moiety of NAD to yield NADP.</text>
</comment>
<comment type="caution">
    <text evidence="6">Lacks conserved residue(s) required for the propagation of feature annotation.</text>
</comment>
<dbReference type="Gene3D" id="3.40.50.10330">
    <property type="entry name" value="Probable inorganic polyphosphate/atp-NAD kinase, domain 1"/>
    <property type="match status" value="1"/>
</dbReference>
<comment type="cofactor">
    <cofactor evidence="6">
        <name>a divalent metal cation</name>
        <dbReference type="ChEBI" id="CHEBI:60240"/>
    </cofactor>
</comment>
<dbReference type="EC" id="2.7.1.23" evidence="6"/>
<dbReference type="InterPro" id="IPR017438">
    <property type="entry name" value="ATP-NAD_kinase_N"/>
</dbReference>
<keyword evidence="6" id="KW-0067">ATP-binding</keyword>
<evidence type="ECO:0000256" key="3">
    <source>
        <dbReference type="ARBA" id="ARBA00022857"/>
    </source>
</evidence>
<dbReference type="PANTHER" id="PTHR20275">
    <property type="entry name" value="NAD KINASE"/>
    <property type="match status" value="1"/>
</dbReference>
<keyword evidence="4 6" id="KW-0520">NAD</keyword>
<organism evidence="7 8">
    <name type="scientific">Candidatus Limadaptatus stercoripullorum</name>
    <dbReference type="NCBI Taxonomy" id="2840846"/>
    <lineage>
        <taxon>Bacteria</taxon>
        <taxon>Bacillati</taxon>
        <taxon>Bacillota</taxon>
        <taxon>Clostridia</taxon>
        <taxon>Eubacteriales</taxon>
        <taxon>Candidatus Limadaptatus</taxon>
    </lineage>
</organism>
<dbReference type="GO" id="GO:0003951">
    <property type="term" value="F:NAD+ kinase activity"/>
    <property type="evidence" value="ECO:0007669"/>
    <property type="project" value="UniProtKB-UniRule"/>
</dbReference>
<dbReference type="GO" id="GO:0006741">
    <property type="term" value="P:NADP+ biosynthetic process"/>
    <property type="evidence" value="ECO:0007669"/>
    <property type="project" value="UniProtKB-UniRule"/>
</dbReference>
<dbReference type="Pfam" id="PF01513">
    <property type="entry name" value="NAD_kinase"/>
    <property type="match status" value="1"/>
</dbReference>
<dbReference type="GO" id="GO:0019674">
    <property type="term" value="P:NAD+ metabolic process"/>
    <property type="evidence" value="ECO:0007669"/>
    <property type="project" value="InterPro"/>
</dbReference>
<evidence type="ECO:0000313" key="8">
    <source>
        <dbReference type="Proteomes" id="UP000886857"/>
    </source>
</evidence>
<dbReference type="InterPro" id="IPR002504">
    <property type="entry name" value="NADK"/>
</dbReference>
<dbReference type="InterPro" id="IPR017437">
    <property type="entry name" value="ATP-NAD_kinase_PpnK-typ_C"/>
</dbReference>
<dbReference type="HAMAP" id="MF_00361">
    <property type="entry name" value="NAD_kinase"/>
    <property type="match status" value="1"/>
</dbReference>
<dbReference type="SUPFAM" id="SSF111331">
    <property type="entry name" value="NAD kinase/diacylglycerol kinase-like"/>
    <property type="match status" value="1"/>
</dbReference>
<evidence type="ECO:0000256" key="4">
    <source>
        <dbReference type="ARBA" id="ARBA00023027"/>
    </source>
</evidence>
<evidence type="ECO:0000256" key="2">
    <source>
        <dbReference type="ARBA" id="ARBA00022777"/>
    </source>
</evidence>
<evidence type="ECO:0000256" key="6">
    <source>
        <dbReference type="HAMAP-Rule" id="MF_00361"/>
    </source>
</evidence>
<dbReference type="AlphaFoldDB" id="A0A9D1N8Z5"/>
<keyword evidence="2 6" id="KW-0418">Kinase</keyword>
<comment type="caution">
    <text evidence="7">The sequence shown here is derived from an EMBL/GenBank/DDBJ whole genome shotgun (WGS) entry which is preliminary data.</text>
</comment>
<dbReference type="InterPro" id="IPR016064">
    <property type="entry name" value="NAD/diacylglycerol_kinase_sf"/>
</dbReference>
<dbReference type="Pfam" id="PF20143">
    <property type="entry name" value="NAD_kinase_C"/>
    <property type="match status" value="1"/>
</dbReference>
<reference evidence="7" key="1">
    <citation type="submission" date="2020-10" db="EMBL/GenBank/DDBJ databases">
        <authorList>
            <person name="Gilroy R."/>
        </authorList>
    </citation>
    <scope>NUCLEOTIDE SEQUENCE</scope>
    <source>
        <strain evidence="7">10406</strain>
    </source>
</reference>
<comment type="subcellular location">
    <subcellularLocation>
        <location evidence="6">Cytoplasm</location>
    </subcellularLocation>
</comment>